<dbReference type="AlphaFoldDB" id="A0A820JGW9"/>
<name>A0A820JGW9_9BILA</name>
<dbReference type="Proteomes" id="UP000663881">
    <property type="component" value="Unassembled WGS sequence"/>
</dbReference>
<organism evidence="1 2">
    <name type="scientific">Adineta steineri</name>
    <dbReference type="NCBI Taxonomy" id="433720"/>
    <lineage>
        <taxon>Eukaryota</taxon>
        <taxon>Metazoa</taxon>
        <taxon>Spiralia</taxon>
        <taxon>Gnathifera</taxon>
        <taxon>Rotifera</taxon>
        <taxon>Eurotatoria</taxon>
        <taxon>Bdelloidea</taxon>
        <taxon>Adinetida</taxon>
        <taxon>Adinetidae</taxon>
        <taxon>Adineta</taxon>
    </lineage>
</organism>
<sequence>KLKKKYFEIIQIILKHFDEEISNGSKSILLKINLTENDIKSIENEFVLLKLAKEAKLFEKHIQNFNEIYDKLIENLIKYVNEIILRIEEFLNKNSYYYFDSIEQLIYQFELIRTLPDMELKTNRSFYRIIELIHFSIRKLRNDIQEIIYQLDFQSNTINIRPLLHLLIRCWYTRNSGR</sequence>
<evidence type="ECO:0000313" key="1">
    <source>
        <dbReference type="EMBL" id="CAF4321617.1"/>
    </source>
</evidence>
<proteinExistence type="predicted"/>
<accession>A0A820JGW9</accession>
<protein>
    <submittedName>
        <fullName evidence="1">Uncharacterized protein</fullName>
    </submittedName>
</protein>
<dbReference type="EMBL" id="CAJOAY010018515">
    <property type="protein sequence ID" value="CAF4321617.1"/>
    <property type="molecule type" value="Genomic_DNA"/>
</dbReference>
<gene>
    <name evidence="1" type="ORF">OKA104_LOCUS47279</name>
</gene>
<comment type="caution">
    <text evidence="1">The sequence shown here is derived from an EMBL/GenBank/DDBJ whole genome shotgun (WGS) entry which is preliminary data.</text>
</comment>
<reference evidence="1" key="1">
    <citation type="submission" date="2021-02" db="EMBL/GenBank/DDBJ databases">
        <authorList>
            <person name="Nowell W R."/>
        </authorList>
    </citation>
    <scope>NUCLEOTIDE SEQUENCE</scope>
</reference>
<feature type="non-terminal residue" evidence="1">
    <location>
        <position position="1"/>
    </location>
</feature>
<evidence type="ECO:0000313" key="2">
    <source>
        <dbReference type="Proteomes" id="UP000663881"/>
    </source>
</evidence>